<dbReference type="AlphaFoldDB" id="A0A1I7XK26"/>
<protein>
    <submittedName>
        <fullName evidence="2">Uncharacterized protein</fullName>
    </submittedName>
</protein>
<sequence length="78" mass="8581">MSELFATRSEQFQALEQVLAVRPPSSVLSPLFWGGVNDTILSQLISHVEILTDVESCKTRSHSGRSFCHFASGKDGSR</sequence>
<evidence type="ECO:0000313" key="2">
    <source>
        <dbReference type="WBParaSite" id="Hba_17879"/>
    </source>
</evidence>
<proteinExistence type="predicted"/>
<evidence type="ECO:0000313" key="1">
    <source>
        <dbReference type="Proteomes" id="UP000095283"/>
    </source>
</evidence>
<name>A0A1I7XK26_HETBA</name>
<accession>A0A1I7XK26</accession>
<reference evidence="2" key="1">
    <citation type="submission" date="2016-11" db="UniProtKB">
        <authorList>
            <consortium name="WormBaseParasite"/>
        </authorList>
    </citation>
    <scope>IDENTIFICATION</scope>
</reference>
<dbReference type="WBParaSite" id="Hba_17879">
    <property type="protein sequence ID" value="Hba_17879"/>
    <property type="gene ID" value="Hba_17879"/>
</dbReference>
<keyword evidence="1" id="KW-1185">Reference proteome</keyword>
<dbReference type="Proteomes" id="UP000095283">
    <property type="component" value="Unplaced"/>
</dbReference>
<organism evidence="1 2">
    <name type="scientific">Heterorhabditis bacteriophora</name>
    <name type="common">Entomopathogenic nematode worm</name>
    <dbReference type="NCBI Taxonomy" id="37862"/>
    <lineage>
        <taxon>Eukaryota</taxon>
        <taxon>Metazoa</taxon>
        <taxon>Ecdysozoa</taxon>
        <taxon>Nematoda</taxon>
        <taxon>Chromadorea</taxon>
        <taxon>Rhabditida</taxon>
        <taxon>Rhabditina</taxon>
        <taxon>Rhabditomorpha</taxon>
        <taxon>Strongyloidea</taxon>
        <taxon>Heterorhabditidae</taxon>
        <taxon>Heterorhabditis</taxon>
    </lineage>
</organism>